<dbReference type="InterPro" id="IPR041581">
    <property type="entry name" value="Glyoxalase_6"/>
</dbReference>
<evidence type="ECO:0000313" key="4">
    <source>
        <dbReference type="Proteomes" id="UP000594778"/>
    </source>
</evidence>
<dbReference type="EMBL" id="CP065668">
    <property type="protein sequence ID" value="QPS07916.1"/>
    <property type="molecule type" value="Genomic_DNA"/>
</dbReference>
<keyword evidence="3" id="KW-0560">Oxidoreductase</keyword>
<accession>A0A080NNQ3</accession>
<feature type="domain" description="Glyoxalase-like" evidence="1">
    <location>
        <begin position="11"/>
        <end position="123"/>
    </location>
</feature>
<dbReference type="Proteomes" id="UP000594778">
    <property type="component" value="Chromosome"/>
</dbReference>
<evidence type="ECO:0000313" key="2">
    <source>
        <dbReference type="EMBL" id="MDX4953197.1"/>
    </source>
</evidence>
<dbReference type="AlphaFoldDB" id="A0A080NNQ3"/>
<evidence type="ECO:0000259" key="1">
    <source>
        <dbReference type="Pfam" id="PF18029"/>
    </source>
</evidence>
<dbReference type="Pfam" id="PF18029">
    <property type="entry name" value="Glyoxalase_6"/>
    <property type="match status" value="1"/>
</dbReference>
<dbReference type="GeneID" id="24118302"/>
<gene>
    <name evidence="3" type="ORF">I6G66_27235</name>
    <name evidence="2" type="ORF">SGN30_07140</name>
</gene>
<dbReference type="EMBL" id="JAWWMZ010000002">
    <property type="protein sequence ID" value="MDX4953197.1"/>
    <property type="molecule type" value="Genomic_DNA"/>
</dbReference>
<dbReference type="Gene3D" id="3.10.180.10">
    <property type="entry name" value="2,3-Dihydroxybiphenyl 1,2-Dioxygenase, domain 1"/>
    <property type="match status" value="1"/>
</dbReference>
<sequence>MSGPASAGLFIYAKQPDRLALFYMEVLAMRMLHHTSELMVLQSPDLQLVLHAIPEAIARHITITEPPQPRENVALKFFATVTSFAAVRPLVIAHGGQLWEQSWQGPGFRVCNAMDPEGNLFQLREPLPA</sequence>
<evidence type="ECO:0000313" key="3">
    <source>
        <dbReference type="EMBL" id="QPS07916.1"/>
    </source>
</evidence>
<dbReference type="GO" id="GO:0051213">
    <property type="term" value="F:dioxygenase activity"/>
    <property type="evidence" value="ECO:0007669"/>
    <property type="project" value="UniProtKB-KW"/>
</dbReference>
<proteinExistence type="predicted"/>
<protein>
    <submittedName>
        <fullName evidence="3">Glyoxalase/bleomycin resistance/dioxygenase family protein</fullName>
    </submittedName>
</protein>
<organism evidence="3 4">
    <name type="scientific">Delftia acidovorans</name>
    <name type="common">Pseudomonas acidovorans</name>
    <name type="synonym">Comamonas acidovorans</name>
    <dbReference type="NCBI Taxonomy" id="80866"/>
    <lineage>
        <taxon>Bacteria</taxon>
        <taxon>Pseudomonadati</taxon>
        <taxon>Pseudomonadota</taxon>
        <taxon>Betaproteobacteria</taxon>
        <taxon>Burkholderiales</taxon>
        <taxon>Comamonadaceae</taxon>
        <taxon>Delftia</taxon>
    </lineage>
</organism>
<reference evidence="3 4" key="1">
    <citation type="submission" date="2020-12" db="EMBL/GenBank/DDBJ databases">
        <title>FDA dAtabase for Regulatory Grade micrObial Sequences (FDA-ARGOS): Supporting development and validation of Infectious Disease Dx tests.</title>
        <authorList>
            <person name="Sproer C."/>
            <person name="Gronow S."/>
            <person name="Severitt S."/>
            <person name="Schroder I."/>
            <person name="Tallon L."/>
            <person name="Sadzewicz L."/>
            <person name="Zhao X."/>
            <person name="Boylan J."/>
            <person name="Ott S."/>
            <person name="Bowen H."/>
            <person name="Vavikolanu K."/>
            <person name="Mehta A."/>
            <person name="Aluvathingal J."/>
            <person name="Nadendla S."/>
            <person name="Lowell S."/>
            <person name="Myers T."/>
            <person name="Yan Y."/>
            <person name="Sichtig H."/>
        </authorList>
    </citation>
    <scope>NUCLEOTIDE SEQUENCE [LARGE SCALE GENOMIC DNA]</scope>
    <source>
        <strain evidence="3 4">FDAARGOS_909</strain>
    </source>
</reference>
<dbReference type="OMA" id="LTHFYRT"/>
<dbReference type="SUPFAM" id="SSF54593">
    <property type="entry name" value="Glyoxalase/Bleomycin resistance protein/Dihydroxybiphenyl dioxygenase"/>
    <property type="match status" value="1"/>
</dbReference>
<dbReference type="Proteomes" id="UP001287445">
    <property type="component" value="Unassembled WGS sequence"/>
</dbReference>
<keyword evidence="3" id="KW-0223">Dioxygenase</keyword>
<dbReference type="RefSeq" id="WP_012207101.1">
    <property type="nucleotide sequence ID" value="NZ_CAGKLB010000028.1"/>
</dbReference>
<dbReference type="InterPro" id="IPR029068">
    <property type="entry name" value="Glyas_Bleomycin-R_OHBP_Dase"/>
</dbReference>
<reference evidence="2" key="2">
    <citation type="submission" date="2023-11" db="EMBL/GenBank/DDBJ databases">
        <title>Identification and selenium tolerance of Delftia acidovorans R3-25.</title>
        <authorList>
            <person name="Zhang S."/>
            <person name="Liu Y."/>
            <person name="Guo Y."/>
        </authorList>
    </citation>
    <scope>NUCLEOTIDE SEQUENCE</scope>
    <source>
        <strain evidence="2">R3-25</strain>
    </source>
</reference>
<name>A0A080NNQ3_DELAC</name>